<keyword evidence="7 8" id="KW-0802">TPR repeat</keyword>
<dbReference type="Proteomes" id="UP001527925">
    <property type="component" value="Unassembled WGS sequence"/>
</dbReference>
<dbReference type="EMBL" id="JADGIZ020000031">
    <property type="protein sequence ID" value="KAL2914675.1"/>
    <property type="molecule type" value="Genomic_DNA"/>
</dbReference>
<comment type="pathway">
    <text evidence="1">Protein modification; protein glycosylation.</text>
</comment>
<dbReference type="SUPFAM" id="SSF48452">
    <property type="entry name" value="TPR-like"/>
    <property type="match status" value="2"/>
</dbReference>
<dbReference type="InterPro" id="IPR019734">
    <property type="entry name" value="TPR_rpt"/>
</dbReference>
<evidence type="ECO:0000256" key="9">
    <source>
        <dbReference type="SAM" id="MobiDB-lite"/>
    </source>
</evidence>
<evidence type="ECO:0000256" key="5">
    <source>
        <dbReference type="ARBA" id="ARBA00022679"/>
    </source>
</evidence>
<evidence type="ECO:0000256" key="6">
    <source>
        <dbReference type="ARBA" id="ARBA00022737"/>
    </source>
</evidence>
<organism evidence="11 12">
    <name type="scientific">Polyrhizophydium stewartii</name>
    <dbReference type="NCBI Taxonomy" id="2732419"/>
    <lineage>
        <taxon>Eukaryota</taxon>
        <taxon>Fungi</taxon>
        <taxon>Fungi incertae sedis</taxon>
        <taxon>Chytridiomycota</taxon>
        <taxon>Chytridiomycota incertae sedis</taxon>
        <taxon>Chytridiomycetes</taxon>
        <taxon>Rhizophydiales</taxon>
        <taxon>Rhizophydiales incertae sedis</taxon>
        <taxon>Polyrhizophydium</taxon>
    </lineage>
</organism>
<evidence type="ECO:0000256" key="1">
    <source>
        <dbReference type="ARBA" id="ARBA00004922"/>
    </source>
</evidence>
<feature type="region of interest" description="Disordered" evidence="9">
    <location>
        <begin position="1396"/>
        <end position="1427"/>
    </location>
</feature>
<dbReference type="Pfam" id="PF13844">
    <property type="entry name" value="Glyco_transf_41"/>
    <property type="match status" value="2"/>
</dbReference>
<dbReference type="PROSITE" id="PS50293">
    <property type="entry name" value="TPR_REGION"/>
    <property type="match status" value="2"/>
</dbReference>
<evidence type="ECO:0000256" key="8">
    <source>
        <dbReference type="PROSITE-ProRule" id="PRU00339"/>
    </source>
</evidence>
<evidence type="ECO:0000256" key="4">
    <source>
        <dbReference type="ARBA" id="ARBA00022676"/>
    </source>
</evidence>
<evidence type="ECO:0000259" key="10">
    <source>
        <dbReference type="Pfam" id="PF13844"/>
    </source>
</evidence>
<feature type="domain" description="O-GlcNAc transferase C-terminal" evidence="10">
    <location>
        <begin position="755"/>
        <end position="884"/>
    </location>
</feature>
<reference evidence="11 12" key="1">
    <citation type="submission" date="2023-09" db="EMBL/GenBank/DDBJ databases">
        <title>Pangenome analysis of Batrachochytrium dendrobatidis and related Chytrids.</title>
        <authorList>
            <person name="Yacoub M.N."/>
            <person name="Stajich J.E."/>
            <person name="James T.Y."/>
        </authorList>
    </citation>
    <scope>NUCLEOTIDE SEQUENCE [LARGE SCALE GENOMIC DNA]</scope>
    <source>
        <strain evidence="11 12">JEL0888</strain>
    </source>
</reference>
<evidence type="ECO:0000256" key="7">
    <source>
        <dbReference type="ARBA" id="ARBA00022803"/>
    </source>
</evidence>
<name>A0ABR4N5E4_9FUNG</name>
<sequence length="1442" mass="159057">MPLSLPQHPSHYQPVSPRAICFPRQLPGPQPSPASHAQAQSQPHMYPYASYVYMANNPSFAHFTADIGLPPSFSTYPPVIYQQPEQFHGSAASLVLPPFVTTPGANSALPTVAGSSSPHLVGGIGSSGAAIPSSVGGLVGAPAVVVNSASAQPNNKEWFEYLLQLAHSKYNSQDYSGALAILQELYNVNQTHLPTLLLLGCTCYSLNLHSLSIYYNKLILNLQPQFAEAYSNLGTTHRALAQNAAKSSPAPLASVNPGSDVSPVPTDPATNLQLAEHYYRVAISIRPKYWDASINLAGLLSTQGRWREAIDVYQAIESLIECEFLAEERFDTLTIAGVAANPAHAAVSPPDIDAVFAQLVFEREKHRRTRISFLEATGGVVPGQASGFTVERRRDLYFAKGNLFFALGDLAAAKQEYLKGLVSVGIDVASVFEGSKLPTIPPPTVTPEQVQALVKQRQLQPNASHHPTTSSILQTLAKIYQDANFSNMAIKFYYLSLGMFPTANTCNNLGILLAPQRIQESIRWYEVGLLLDPNHVHLYTNLGSALKDRGQLDEGISCYQRAIALHPDFYIALANLANVLKDLGRVDEAIRLYRRALDVKPDFVEAFCNYVNSLLFVCAWESRDENLRAIRDIVAKQLADGAKTTPRGVPTVLPFHTFTYSSLPVWMVREISRRNAERVFWNATTSTWFPGFPERPRSLATRALMAPGHLISNPVASASSSSVSAMSSGSSSAGVQQAAVSPQELAHALDRSLFYPYPYPLPPPAERISIGYISSDFTNHPLAHLMQSVFGMHDKSRFRVVCYSLSPSDNSPYRATIEAGADLFLDVSQWSTQQIVERIAQVDHIHVLCNLNGYTKGGRNEIFAARPAPIQIALMGFAGTMGAGRVNDPEHPDPADADPADAAGIVEDEGYAGDDDSDVVSGKPAGSMAAAAASSADEDLAFFDNLKTRWIDYMVVDEIACPQKFVCGEPLPADETVPAGKQLIERGPVAKDDDRNRIYTEAMIYMPHSFFVNDHRQGFREQEDGEIDRIIRELDAGAYGWPGAAASGIDQQHVPTVSRECEPNATPAEMQHWRKEQMRRLKMRHELFPWLAENTVVFANFNQLYKVDPDIFATWMRILQRVPNSILWLLRFPPAGEAHLRRRAVELVGEDTARRLIFTDVAPKHLHIHRGRVADIFLDTPECNAHTTAADILWSGTPIVTYPKYDFKMCSRVAASVAYATGNWRPGDRQYVAGADRSVHGMGVDLDLPRLRDANLLGHHMVVNSYQEYEDRAVALAQSIKWGWAPIAAWKPGVSRHAPPVPPLPARPAAEAAVAAFGAQVVFFPTPQRPTHILVPYGLALDLRFRLFMGRDTMPLFDTPRWVRNMEAGVQAVVARWERGLERVRRRNEMEVAEAHRLATHQQQQQQQQSQQQLASASQRSLSHRRSFGTASRCHWIADAAE</sequence>
<dbReference type="InterPro" id="IPR029489">
    <property type="entry name" value="OGT/SEC/SPY_C"/>
</dbReference>
<keyword evidence="5" id="KW-0808">Transferase</keyword>
<evidence type="ECO:0000313" key="11">
    <source>
        <dbReference type="EMBL" id="KAL2914675.1"/>
    </source>
</evidence>
<dbReference type="PANTHER" id="PTHR44998:SF1">
    <property type="entry name" value="UDP-N-ACETYLGLUCOSAMINE--PEPTIDE N-ACETYLGLUCOSAMINYLTRANSFERASE 110 KDA SUBUNIT"/>
    <property type="match status" value="1"/>
</dbReference>
<dbReference type="Gene3D" id="1.25.40.10">
    <property type="entry name" value="Tetratricopeptide repeat domain"/>
    <property type="match status" value="4"/>
</dbReference>
<comment type="similarity">
    <text evidence="2">Belongs to the glycosyltransferase 41 family. O-GlcNAc transferase subfamily.</text>
</comment>
<dbReference type="PROSITE" id="PS50005">
    <property type="entry name" value="TPR"/>
    <property type="match status" value="2"/>
</dbReference>
<dbReference type="EC" id="2.4.1.255" evidence="3"/>
<dbReference type="Pfam" id="PF13181">
    <property type="entry name" value="TPR_8"/>
    <property type="match status" value="1"/>
</dbReference>
<dbReference type="InterPro" id="IPR011990">
    <property type="entry name" value="TPR-like_helical_dom_sf"/>
</dbReference>
<feature type="compositionally biased region" description="Low complexity" evidence="9">
    <location>
        <begin position="1400"/>
        <end position="1421"/>
    </location>
</feature>
<dbReference type="Gene3D" id="3.40.50.2000">
    <property type="entry name" value="Glycogen Phosphorylase B"/>
    <property type="match status" value="1"/>
</dbReference>
<keyword evidence="6" id="KW-0677">Repeat</keyword>
<keyword evidence="12" id="KW-1185">Reference proteome</keyword>
<gene>
    <name evidence="11" type="ORF">HK105_205814</name>
</gene>
<evidence type="ECO:0000313" key="12">
    <source>
        <dbReference type="Proteomes" id="UP001527925"/>
    </source>
</evidence>
<evidence type="ECO:0000256" key="3">
    <source>
        <dbReference type="ARBA" id="ARBA00011970"/>
    </source>
</evidence>
<protein>
    <recommendedName>
        <fullName evidence="3">protein O-GlcNAc transferase</fullName>
        <ecNumber evidence="3">2.4.1.255</ecNumber>
    </recommendedName>
</protein>
<feature type="domain" description="O-GlcNAc transferase C-terminal" evidence="10">
    <location>
        <begin position="1091"/>
        <end position="1222"/>
    </location>
</feature>
<dbReference type="PANTHER" id="PTHR44998">
    <property type="match status" value="1"/>
</dbReference>
<dbReference type="SMART" id="SM00028">
    <property type="entry name" value="TPR"/>
    <property type="match status" value="6"/>
</dbReference>
<comment type="caution">
    <text evidence="11">The sequence shown here is derived from an EMBL/GenBank/DDBJ whole genome shotgun (WGS) entry which is preliminary data.</text>
</comment>
<dbReference type="Gene3D" id="3.40.50.11380">
    <property type="match status" value="2"/>
</dbReference>
<accession>A0ABR4N5E4</accession>
<evidence type="ECO:0000256" key="2">
    <source>
        <dbReference type="ARBA" id="ARBA00005386"/>
    </source>
</evidence>
<feature type="repeat" description="TPR" evidence="8">
    <location>
        <begin position="570"/>
        <end position="603"/>
    </location>
</feature>
<feature type="repeat" description="TPR" evidence="8">
    <location>
        <begin position="536"/>
        <end position="569"/>
    </location>
</feature>
<keyword evidence="4" id="KW-0328">Glycosyltransferase</keyword>
<proteinExistence type="inferred from homology"/>
<dbReference type="Pfam" id="PF13432">
    <property type="entry name" value="TPR_16"/>
    <property type="match status" value="1"/>
</dbReference>